<name>A0A8X6GSH8_TRICU</name>
<dbReference type="AlphaFoldDB" id="A0A8X6GSH8"/>
<dbReference type="Proteomes" id="UP000887116">
    <property type="component" value="Unassembled WGS sequence"/>
</dbReference>
<keyword evidence="2" id="KW-1185">Reference proteome</keyword>
<gene>
    <name evidence="1" type="ORF">TNCT_587361</name>
</gene>
<evidence type="ECO:0000313" key="2">
    <source>
        <dbReference type="Proteomes" id="UP000887116"/>
    </source>
</evidence>
<dbReference type="EMBL" id="BMAO01036300">
    <property type="protein sequence ID" value="GFR09633.1"/>
    <property type="molecule type" value="Genomic_DNA"/>
</dbReference>
<evidence type="ECO:0000313" key="1">
    <source>
        <dbReference type="EMBL" id="GFR09633.1"/>
    </source>
</evidence>
<reference evidence="1" key="1">
    <citation type="submission" date="2020-07" db="EMBL/GenBank/DDBJ databases">
        <title>Multicomponent nature underlies the extraordinary mechanical properties of spider dragline silk.</title>
        <authorList>
            <person name="Kono N."/>
            <person name="Nakamura H."/>
            <person name="Mori M."/>
            <person name="Yoshida Y."/>
            <person name="Ohtoshi R."/>
            <person name="Malay A.D."/>
            <person name="Moran D.A.P."/>
            <person name="Tomita M."/>
            <person name="Numata K."/>
            <person name="Arakawa K."/>
        </authorList>
    </citation>
    <scope>NUCLEOTIDE SEQUENCE</scope>
</reference>
<sequence>MFSFPTETIITHSVFLREKTSLNEIIPYSKDAISIADAHNRLHLFIYSKGMLALPTTTPREEQINKVDHQLLLRAKEKPSGNQ</sequence>
<comment type="caution">
    <text evidence="1">The sequence shown here is derived from an EMBL/GenBank/DDBJ whole genome shotgun (WGS) entry which is preliminary data.</text>
</comment>
<proteinExistence type="predicted"/>
<accession>A0A8X6GSH8</accession>
<protein>
    <submittedName>
        <fullName evidence="1">Uncharacterized protein</fullName>
    </submittedName>
</protein>
<organism evidence="1 2">
    <name type="scientific">Trichonephila clavata</name>
    <name type="common">Joro spider</name>
    <name type="synonym">Nephila clavata</name>
    <dbReference type="NCBI Taxonomy" id="2740835"/>
    <lineage>
        <taxon>Eukaryota</taxon>
        <taxon>Metazoa</taxon>
        <taxon>Ecdysozoa</taxon>
        <taxon>Arthropoda</taxon>
        <taxon>Chelicerata</taxon>
        <taxon>Arachnida</taxon>
        <taxon>Araneae</taxon>
        <taxon>Araneomorphae</taxon>
        <taxon>Entelegynae</taxon>
        <taxon>Araneoidea</taxon>
        <taxon>Nephilidae</taxon>
        <taxon>Trichonephila</taxon>
    </lineage>
</organism>